<dbReference type="CDD" id="cd23992">
    <property type="entry name" value="PBP_GOBP"/>
    <property type="match status" value="1"/>
</dbReference>
<dbReference type="AlphaFoldDB" id="A0A6P4J6U5"/>
<dbReference type="InterPro" id="IPR036728">
    <property type="entry name" value="PBP_GOBP_sf"/>
</dbReference>
<dbReference type="GO" id="GO:0005549">
    <property type="term" value="F:odorant binding"/>
    <property type="evidence" value="ECO:0007669"/>
    <property type="project" value="InterPro"/>
</dbReference>
<sequence>MKVAFAVLTLCLVAQLPSTNSAESCLRRHNVTSSQVEAVAPNTPVADISSNIKCYSLCVISDYIGSDNKVDLQLVGTRASPQEQRILVECKKQIDDNTNLEKCDYAYLMLQCLFLAKTNGGKA</sequence>
<gene>
    <name evidence="3" type="primary">Obp18a</name>
</gene>
<keyword evidence="2" id="KW-1185">Reference proteome</keyword>
<dbReference type="Gene3D" id="1.10.238.20">
    <property type="entry name" value="Pheromone/general odorant binding protein domain"/>
    <property type="match status" value="1"/>
</dbReference>
<dbReference type="SMART" id="SM00708">
    <property type="entry name" value="PhBP"/>
    <property type="match status" value="1"/>
</dbReference>
<dbReference type="RefSeq" id="XP_017037247.1">
    <property type="nucleotide sequence ID" value="XM_017181758.3"/>
</dbReference>
<proteinExistence type="predicted"/>
<keyword evidence="1" id="KW-0732">Signal</keyword>
<evidence type="ECO:0000256" key="1">
    <source>
        <dbReference type="SAM" id="SignalP"/>
    </source>
</evidence>
<dbReference type="Proteomes" id="UP001652661">
    <property type="component" value="Chromosome X"/>
</dbReference>
<dbReference type="Pfam" id="PF01395">
    <property type="entry name" value="PBP_GOBP"/>
    <property type="match status" value="1"/>
</dbReference>
<reference evidence="3" key="1">
    <citation type="submission" date="2025-08" db="UniProtKB">
        <authorList>
            <consortium name="RefSeq"/>
        </authorList>
    </citation>
    <scope>IDENTIFICATION</scope>
    <source>
        <strain evidence="3">14028-0561.14</strain>
        <tissue evidence="3">Whole fly</tissue>
    </source>
</reference>
<evidence type="ECO:0000313" key="2">
    <source>
        <dbReference type="Proteomes" id="UP001652661"/>
    </source>
</evidence>
<dbReference type="OrthoDB" id="7818833at2759"/>
<feature type="signal peptide" evidence="1">
    <location>
        <begin position="1"/>
        <end position="21"/>
    </location>
</feature>
<organism evidence="2 3">
    <name type="scientific">Drosophila kikkawai</name>
    <name type="common">Fruit fly</name>
    <dbReference type="NCBI Taxonomy" id="30033"/>
    <lineage>
        <taxon>Eukaryota</taxon>
        <taxon>Metazoa</taxon>
        <taxon>Ecdysozoa</taxon>
        <taxon>Arthropoda</taxon>
        <taxon>Hexapoda</taxon>
        <taxon>Insecta</taxon>
        <taxon>Pterygota</taxon>
        <taxon>Neoptera</taxon>
        <taxon>Endopterygota</taxon>
        <taxon>Diptera</taxon>
        <taxon>Brachycera</taxon>
        <taxon>Muscomorpha</taxon>
        <taxon>Ephydroidea</taxon>
        <taxon>Drosophilidae</taxon>
        <taxon>Drosophila</taxon>
        <taxon>Sophophora</taxon>
    </lineage>
</organism>
<evidence type="ECO:0000313" key="3">
    <source>
        <dbReference type="RefSeq" id="XP_017037247.1"/>
    </source>
</evidence>
<accession>A0A6P4J6U5</accession>
<protein>
    <submittedName>
        <fullName evidence="3">Uncharacterized protein Obp18a</fullName>
    </submittedName>
</protein>
<dbReference type="SUPFAM" id="SSF47565">
    <property type="entry name" value="Insect pheromone/odorant-binding proteins"/>
    <property type="match status" value="1"/>
</dbReference>
<dbReference type="InterPro" id="IPR006170">
    <property type="entry name" value="PBP/GOBP"/>
</dbReference>
<feature type="chain" id="PRO_5027699884" evidence="1">
    <location>
        <begin position="22"/>
        <end position="123"/>
    </location>
</feature>
<name>A0A6P4J6U5_DROKI</name>